<feature type="region of interest" description="Disordered" evidence="8">
    <location>
        <begin position="298"/>
        <end position="333"/>
    </location>
</feature>
<evidence type="ECO:0000313" key="11">
    <source>
        <dbReference type="Ensembl" id="ENSCCRP00020009329.1"/>
    </source>
</evidence>
<keyword evidence="5" id="KW-0156">Chromatin regulator</keyword>
<reference evidence="11" key="1">
    <citation type="submission" date="2025-08" db="UniProtKB">
        <authorList>
            <consortium name="Ensembl"/>
        </authorList>
    </citation>
    <scope>IDENTIFICATION</scope>
</reference>
<evidence type="ECO:0000256" key="2">
    <source>
        <dbReference type="ARBA" id="ARBA00022723"/>
    </source>
</evidence>
<keyword evidence="2" id="KW-0479">Metal-binding</keyword>
<evidence type="ECO:0000259" key="10">
    <source>
        <dbReference type="Pfam" id="PF23320"/>
    </source>
</evidence>
<dbReference type="InterPro" id="IPR057540">
    <property type="entry name" value="Znf_SUZ12"/>
</dbReference>
<feature type="domain" description="Polycomb protein SUZ12-like zinc finger" evidence="10">
    <location>
        <begin position="360"/>
        <end position="427"/>
    </location>
</feature>
<feature type="compositionally biased region" description="Polar residues" evidence="8">
    <location>
        <begin position="312"/>
        <end position="326"/>
    </location>
</feature>
<feature type="domain" description="Polycomb protein VEFS-Box" evidence="9">
    <location>
        <begin position="486"/>
        <end position="606"/>
    </location>
</feature>
<evidence type="ECO:0000256" key="8">
    <source>
        <dbReference type="SAM" id="MobiDB-lite"/>
    </source>
</evidence>
<dbReference type="CDD" id="cd21750">
    <property type="entry name" value="ZnB-Zn_SUZ12"/>
    <property type="match status" value="1"/>
</dbReference>
<dbReference type="PANTHER" id="PTHR22597:SF0">
    <property type="entry name" value="POLYCOMB PROTEIN SUZ12"/>
    <property type="match status" value="1"/>
</dbReference>
<dbReference type="Proteomes" id="UP000694701">
    <property type="component" value="Unplaced"/>
</dbReference>
<dbReference type="GO" id="GO:0006325">
    <property type="term" value="P:chromatin organization"/>
    <property type="evidence" value="ECO:0007669"/>
    <property type="project" value="UniProtKB-KW"/>
</dbReference>
<dbReference type="Pfam" id="PF23320">
    <property type="entry name" value="Zn_SUZ12"/>
    <property type="match status" value="1"/>
</dbReference>
<evidence type="ECO:0000259" key="9">
    <source>
        <dbReference type="Pfam" id="PF09733"/>
    </source>
</evidence>
<proteinExistence type="inferred from homology"/>
<dbReference type="GO" id="GO:0031490">
    <property type="term" value="F:chromatin DNA binding"/>
    <property type="evidence" value="ECO:0007669"/>
    <property type="project" value="TreeGrafter"/>
</dbReference>
<dbReference type="Ensembl" id="ENSCCRT00020010399.1">
    <property type="protein sequence ID" value="ENSCCRP00020009329.1"/>
    <property type="gene ID" value="ENSCCRG00020004009.1"/>
</dbReference>
<dbReference type="PANTHER" id="PTHR22597">
    <property type="entry name" value="POLYCOMB GROUP PROTEIN"/>
    <property type="match status" value="1"/>
</dbReference>
<evidence type="ECO:0000313" key="12">
    <source>
        <dbReference type="Proteomes" id="UP000694701"/>
    </source>
</evidence>
<protein>
    <submittedName>
        <fullName evidence="11">SUZ12 polycomb repressive complex 2 subunit a</fullName>
    </submittedName>
</protein>
<sequence>MAPQKHGSGGNGFYANSGASKAANGGAHVSSGVVMTSVKRPKMEQVQADHELFLQAFESKSLPIFLHRSLTYMSHRNSRTSSKSMASNLQLTFTGFFHKTEKPLQNSENEENSVSVEVLLVKVCHKKRKDVSCPVKQVPTGKKQVPLNPDSSQTKLGAFPTLMVSSHEFEPSNSHMVKSYSLLFRVSRPGGRELNGMTTRDTSMNVMEELPNRKKRYCSNQDDGETTFVAQMTVFDKNRRLQLLDGEYEVSMQEMEESPVGKKRATWETILDGKWLPPFETFSQGPTLQFTLRWTNDTTDRGTAPVAKPLATRNSESSTVDGSKPSNVKPPQAVAVNDSVGADLPVRREQTHVEPRQKLRVYYQFLYNNNTRQQTEARDDLHCPWCTLNCRKLYSLLKHLKLSHSRFIFIYVPHPKGARIDVSINECYDGSYVGNPQDIHCQPGFAFSRNGPVKRTPVTHFLVCRPKRSKPSLSEFLELEDGEQEQQRTYISGHNRLYFHSDSCVPLRPQEMDVDSEDERDPAWLREKTVMQIDEFMDVNEGEKEVMKLWNLYVMKHGFIADDQMNQACMLFVEQHGTTIIEKNLCRNVLLHLVSMHDFGLVNTVNIDKAMAHLRDLKQQKDGQEQSKTQGNADGGSSGDGEASVSKFVKTQNH</sequence>
<evidence type="ECO:0000256" key="4">
    <source>
        <dbReference type="ARBA" id="ARBA00022833"/>
    </source>
</evidence>
<evidence type="ECO:0000256" key="7">
    <source>
        <dbReference type="ARBA" id="ARBA00023163"/>
    </source>
</evidence>
<name>A0A8C2H0E2_CYPCA</name>
<keyword evidence="4" id="KW-0862">Zinc</keyword>
<evidence type="ECO:0000256" key="6">
    <source>
        <dbReference type="ARBA" id="ARBA00023015"/>
    </source>
</evidence>
<evidence type="ECO:0000256" key="5">
    <source>
        <dbReference type="ARBA" id="ARBA00022853"/>
    </source>
</evidence>
<dbReference type="InterPro" id="IPR019135">
    <property type="entry name" value="Polycomb_protein_VEFS-Box"/>
</dbReference>
<evidence type="ECO:0000256" key="3">
    <source>
        <dbReference type="ARBA" id="ARBA00022771"/>
    </source>
</evidence>
<dbReference type="CDD" id="cd21740">
    <property type="entry name" value="C2_II_SUZ12"/>
    <property type="match status" value="1"/>
</dbReference>
<keyword evidence="7" id="KW-0804">Transcription</keyword>
<dbReference type="GO" id="GO:0016586">
    <property type="term" value="C:RSC-type complex"/>
    <property type="evidence" value="ECO:0007669"/>
    <property type="project" value="TreeGrafter"/>
</dbReference>
<organism evidence="11 12">
    <name type="scientific">Cyprinus carpio</name>
    <name type="common">Common carp</name>
    <dbReference type="NCBI Taxonomy" id="7962"/>
    <lineage>
        <taxon>Eukaryota</taxon>
        <taxon>Metazoa</taxon>
        <taxon>Chordata</taxon>
        <taxon>Craniata</taxon>
        <taxon>Vertebrata</taxon>
        <taxon>Euteleostomi</taxon>
        <taxon>Actinopterygii</taxon>
        <taxon>Neopterygii</taxon>
        <taxon>Teleostei</taxon>
        <taxon>Ostariophysi</taxon>
        <taxon>Cypriniformes</taxon>
        <taxon>Cyprinidae</taxon>
        <taxon>Cyprininae</taxon>
        <taxon>Cyprinus</taxon>
    </lineage>
</organism>
<dbReference type="GO" id="GO:0008270">
    <property type="term" value="F:zinc ion binding"/>
    <property type="evidence" value="ECO:0007669"/>
    <property type="project" value="UniProtKB-KW"/>
</dbReference>
<dbReference type="Pfam" id="PF09733">
    <property type="entry name" value="VEFS-Box"/>
    <property type="match status" value="1"/>
</dbReference>
<dbReference type="GO" id="GO:0035098">
    <property type="term" value="C:ESC/E(Z) complex"/>
    <property type="evidence" value="ECO:0007669"/>
    <property type="project" value="TreeGrafter"/>
</dbReference>
<dbReference type="AlphaFoldDB" id="A0A8C2H0E2"/>
<dbReference type="CDD" id="cd21551">
    <property type="entry name" value="VEFS-box_SUZ12"/>
    <property type="match status" value="1"/>
</dbReference>
<keyword evidence="3" id="KW-0863">Zinc-finger</keyword>
<evidence type="ECO:0000256" key="1">
    <source>
        <dbReference type="ARBA" id="ARBA00007416"/>
    </source>
</evidence>
<keyword evidence="6" id="KW-0805">Transcription regulation</keyword>
<feature type="region of interest" description="Disordered" evidence="8">
    <location>
        <begin position="618"/>
        <end position="654"/>
    </location>
</feature>
<comment type="similarity">
    <text evidence="1">Belongs to the VEFS (VRN2-EMF2-FIS2-SU(Z)12) family.</text>
</comment>
<accession>A0A8C2H0E2</accession>